<protein>
    <recommendedName>
        <fullName evidence="6">FYVE-type domain-containing protein</fullName>
    </recommendedName>
</protein>
<dbReference type="Gene3D" id="3.40.50.300">
    <property type="entry name" value="P-loop containing nucleotide triphosphate hydrolases"/>
    <property type="match status" value="1"/>
</dbReference>
<dbReference type="CDD" id="cd00882">
    <property type="entry name" value="Ras_like_GTPase"/>
    <property type="match status" value="1"/>
</dbReference>
<dbReference type="SUPFAM" id="SSF81383">
    <property type="entry name" value="F-box domain"/>
    <property type="match status" value="1"/>
</dbReference>
<dbReference type="FunFam" id="3.40.50.300:FF:002951">
    <property type="entry name" value="Putative ras-like small GTPases"/>
    <property type="match status" value="1"/>
</dbReference>
<keyword evidence="1" id="KW-0479">Metal-binding</keyword>
<evidence type="ECO:0000256" key="3">
    <source>
        <dbReference type="ARBA" id="ARBA00022833"/>
    </source>
</evidence>
<feature type="region of interest" description="Disordered" evidence="5">
    <location>
        <begin position="192"/>
        <end position="238"/>
    </location>
</feature>
<dbReference type="Pfam" id="PF00071">
    <property type="entry name" value="Ras"/>
    <property type="match status" value="1"/>
</dbReference>
<dbReference type="PANTHER" id="PTHR23164">
    <property type="entry name" value="EARLY ENDOSOME ANTIGEN 1"/>
    <property type="match status" value="1"/>
</dbReference>
<feature type="compositionally biased region" description="Low complexity" evidence="5">
    <location>
        <begin position="680"/>
        <end position="695"/>
    </location>
</feature>
<reference evidence="8" key="2">
    <citation type="journal article" date="2021" name="Sci. Data">
        <title>Chromosome-scale genome sequencing, assembly and annotation of six genomes from subfamily Leishmaniinae.</title>
        <authorList>
            <person name="Almutairi H."/>
            <person name="Urbaniak M.D."/>
            <person name="Bates M.D."/>
            <person name="Jariyapan N."/>
            <person name="Kwakye-Nuako G."/>
            <person name="Thomaz Soccol V."/>
            <person name="Al-Salem W.S."/>
            <person name="Dillon R.J."/>
            <person name="Bates P.A."/>
            <person name="Gatherer D."/>
        </authorList>
    </citation>
    <scope>NUCLEOTIDE SEQUENCE [LARGE SCALE GENOMIC DNA]</scope>
</reference>
<dbReference type="GO" id="GO:0005525">
    <property type="term" value="F:GTP binding"/>
    <property type="evidence" value="ECO:0007669"/>
    <property type="project" value="InterPro"/>
</dbReference>
<dbReference type="SUPFAM" id="SSF52540">
    <property type="entry name" value="P-loop containing nucleoside triphosphate hydrolases"/>
    <property type="match status" value="1"/>
</dbReference>
<sequence>MHSGTVERETPPLYLSPMQERRAGGPPVLHVNVLYGLASEETSSGSLVSIGRSSSAGSGSLSRASPLRNLTVPSIGSTSWRAPDGSLPGSSAANVTSVAQSSSFAKPVLDLAQVRCIPGDQWVPDAHVVNCMAPGCSNSFSLFNRKHHCRMCGRVFCSSCCNNLVYIPGAVAHNTTSGSTEGVVVGSHTTATNASASASGTTPEPPHLNRAGGSNGSAPPNGMRRGSRSPAARGSDFSSTHGTILFPGSTVAFNEGNGSLLSNTVTSPLVMVAAPSPLLPSTLTAVPCRVCASCFYEVHLVVSTRQENGEPRRRSRGELKMIQRVLLVNVMSFLTLRDLANVSLVSADFYFMSRDNIIWYQYNMTRWVKESELLRLSSLKSRAVASRTHQQRGPSRYVSSSGTSAGNSSVEDILCSAPAIQDATALSESEAAKRVISLHARYNYTQFLDFARRQEMARCEGLSCFSLGARILLSSPIRVALVGPCGIGKTASAHAFLGEKPSQMVVRPTMGFERRAVTVRLAHGFSREVVLHIYDLSGAGRYEELRRFVCRHCHAIGLCYDPSRKVTLVQAADIMMELEGALGPQPVVVCGLVRQPHHAMRPGSASFSRYKTGPARQPTVVDAVAGLSLSTPPRRKEESSHLLPVSAAAPEATSGAAGTLALAEPPCGVADGSNTPPPASSSSASTAVTSPGAAAEGVNNQNGRTQQLVAAKSMTSSPLTTNLGSTAPAPPLTVAPSQGRSLEVSVEDAVGITVRGHSSIQCPLLHPTPFFEAVVQSVLDRLVEATVARTSTISEISAELTIQCGGNGSLSTSTCCASAPSAGSIPASVARVSSARRPPRASRAIVHDLLNLTMQPSALDILLDR</sequence>
<dbReference type="InterPro" id="IPR017455">
    <property type="entry name" value="Znf_FYVE-rel"/>
</dbReference>
<organism evidence="7 8">
    <name type="scientific">Leishmania orientalis</name>
    <dbReference type="NCBI Taxonomy" id="2249476"/>
    <lineage>
        <taxon>Eukaryota</taxon>
        <taxon>Discoba</taxon>
        <taxon>Euglenozoa</taxon>
        <taxon>Kinetoplastea</taxon>
        <taxon>Metakinetoplastina</taxon>
        <taxon>Trypanosomatida</taxon>
        <taxon>Trypanosomatidae</taxon>
        <taxon>Leishmaniinae</taxon>
        <taxon>Leishmania</taxon>
    </lineage>
</organism>
<evidence type="ECO:0000256" key="1">
    <source>
        <dbReference type="ARBA" id="ARBA00022723"/>
    </source>
</evidence>
<evidence type="ECO:0000256" key="2">
    <source>
        <dbReference type="ARBA" id="ARBA00022771"/>
    </source>
</evidence>
<dbReference type="InterPro" id="IPR013083">
    <property type="entry name" value="Znf_RING/FYVE/PHD"/>
</dbReference>
<feature type="compositionally biased region" description="Polar residues" evidence="5">
    <location>
        <begin position="698"/>
        <end position="725"/>
    </location>
</feature>
<dbReference type="InterPro" id="IPR036047">
    <property type="entry name" value="F-box-like_dom_sf"/>
</dbReference>
<evidence type="ECO:0000313" key="8">
    <source>
        <dbReference type="Proteomes" id="UP000674143"/>
    </source>
</evidence>
<dbReference type="GeneID" id="92360858"/>
<dbReference type="GO" id="GO:0003924">
    <property type="term" value="F:GTPase activity"/>
    <property type="evidence" value="ECO:0007669"/>
    <property type="project" value="InterPro"/>
</dbReference>
<keyword evidence="2 4" id="KW-0863">Zinc-finger</keyword>
<feature type="region of interest" description="Disordered" evidence="5">
    <location>
        <begin position="385"/>
        <end position="406"/>
    </location>
</feature>
<dbReference type="PANTHER" id="PTHR23164:SF29">
    <property type="entry name" value="E3 UBIQUITIN-PROTEIN LIGASE PIB1"/>
    <property type="match status" value="1"/>
</dbReference>
<reference evidence="8" key="1">
    <citation type="journal article" date="2021" name="Microbiol. Resour. Announc.">
        <title>LGAAP: Leishmaniinae Genome Assembly and Annotation Pipeline.</title>
        <authorList>
            <person name="Almutairi H."/>
            <person name="Urbaniak M.D."/>
            <person name="Bates M.D."/>
            <person name="Jariyapan N."/>
            <person name="Kwakye-Nuako G."/>
            <person name="Thomaz-Soccol V."/>
            <person name="Al-Salem W.S."/>
            <person name="Dillon R.J."/>
            <person name="Bates P.A."/>
            <person name="Gatherer D."/>
        </authorList>
    </citation>
    <scope>NUCLEOTIDE SEQUENCE [LARGE SCALE GENOMIC DNA]</scope>
</reference>
<comment type="caution">
    <text evidence="7">The sequence shown here is derived from an EMBL/GenBank/DDBJ whole genome shotgun (WGS) entry which is preliminary data.</text>
</comment>
<dbReference type="Pfam" id="PF01363">
    <property type="entry name" value="FYVE"/>
    <property type="match status" value="1"/>
</dbReference>
<dbReference type="InterPro" id="IPR027417">
    <property type="entry name" value="P-loop_NTPase"/>
</dbReference>
<dbReference type="InterPro" id="IPR000306">
    <property type="entry name" value="Znf_FYVE"/>
</dbReference>
<dbReference type="AlphaFoldDB" id="A0A836H0Y0"/>
<feature type="compositionally biased region" description="Basic and acidic residues" evidence="5">
    <location>
        <begin position="1"/>
        <end position="10"/>
    </location>
</feature>
<evidence type="ECO:0000259" key="6">
    <source>
        <dbReference type="PROSITE" id="PS50178"/>
    </source>
</evidence>
<dbReference type="SUPFAM" id="SSF57903">
    <property type="entry name" value="FYVE/PHD zinc finger"/>
    <property type="match status" value="1"/>
</dbReference>
<name>A0A836H0Y0_9TRYP</name>
<dbReference type="InterPro" id="IPR011011">
    <property type="entry name" value="Znf_FYVE_PHD"/>
</dbReference>
<feature type="compositionally biased region" description="Low complexity" evidence="5">
    <location>
        <begin position="192"/>
        <end position="202"/>
    </location>
</feature>
<dbReference type="GO" id="GO:0008270">
    <property type="term" value="F:zinc ion binding"/>
    <property type="evidence" value="ECO:0007669"/>
    <property type="project" value="UniProtKB-KW"/>
</dbReference>
<feature type="domain" description="FYVE-type" evidence="6">
    <location>
        <begin position="136"/>
        <end position="163"/>
    </location>
</feature>
<proteinExistence type="predicted"/>
<feature type="region of interest" description="Disordered" evidence="5">
    <location>
        <begin position="662"/>
        <end position="740"/>
    </location>
</feature>
<keyword evidence="3" id="KW-0862">Zinc</keyword>
<evidence type="ECO:0000313" key="7">
    <source>
        <dbReference type="EMBL" id="KAG5483794.1"/>
    </source>
</evidence>
<dbReference type="Proteomes" id="UP000674143">
    <property type="component" value="Unassembled WGS sequence"/>
</dbReference>
<dbReference type="PROSITE" id="PS50178">
    <property type="entry name" value="ZF_FYVE"/>
    <property type="match status" value="1"/>
</dbReference>
<keyword evidence="8" id="KW-1185">Reference proteome</keyword>
<gene>
    <name evidence="7" type="ORF">LSCM4_04949</name>
</gene>
<feature type="region of interest" description="Disordered" evidence="5">
    <location>
        <begin position="1"/>
        <end position="21"/>
    </location>
</feature>
<dbReference type="Gene3D" id="3.30.40.10">
    <property type="entry name" value="Zinc/RING finger domain, C3HC4 (zinc finger)"/>
    <property type="match status" value="1"/>
</dbReference>
<dbReference type="RefSeq" id="XP_067064733.1">
    <property type="nucleotide sequence ID" value="XM_067206924.1"/>
</dbReference>
<dbReference type="KEGG" id="loi:92360858"/>
<dbReference type="EMBL" id="JAFHLR010000014">
    <property type="protein sequence ID" value="KAG5483794.1"/>
    <property type="molecule type" value="Genomic_DNA"/>
</dbReference>
<accession>A0A836H0Y0</accession>
<feature type="region of interest" description="Disordered" evidence="5">
    <location>
        <begin position="630"/>
        <end position="650"/>
    </location>
</feature>
<dbReference type="InterPro" id="IPR001806">
    <property type="entry name" value="Small_GTPase"/>
</dbReference>
<dbReference type="Gene3D" id="1.20.1280.50">
    <property type="match status" value="1"/>
</dbReference>
<dbReference type="SMART" id="SM00064">
    <property type="entry name" value="FYVE"/>
    <property type="match status" value="1"/>
</dbReference>
<evidence type="ECO:0000256" key="4">
    <source>
        <dbReference type="PROSITE-ProRule" id="PRU00091"/>
    </source>
</evidence>
<evidence type="ECO:0000256" key="5">
    <source>
        <dbReference type="SAM" id="MobiDB-lite"/>
    </source>
</evidence>